<organism evidence="1 2">
    <name type="scientific">Fodinibius halophilus</name>
    <dbReference type="NCBI Taxonomy" id="1736908"/>
    <lineage>
        <taxon>Bacteria</taxon>
        <taxon>Pseudomonadati</taxon>
        <taxon>Balneolota</taxon>
        <taxon>Balneolia</taxon>
        <taxon>Balneolales</taxon>
        <taxon>Balneolaceae</taxon>
        <taxon>Fodinibius</taxon>
    </lineage>
</organism>
<sequence>MEQTRSMLSSLFQLALVRHDLWAIYCSILSIFPDKPGPVSEYIRSDAELNYAKASLNKASERDKSNHPPPLR</sequence>
<proteinExistence type="predicted"/>
<comment type="caution">
    <text evidence="1">The sequence shown here is derived from an EMBL/GenBank/DDBJ whole genome shotgun (WGS) entry which is preliminary data.</text>
</comment>
<dbReference type="Proteomes" id="UP000479132">
    <property type="component" value="Unassembled WGS sequence"/>
</dbReference>
<evidence type="ECO:0000313" key="1">
    <source>
        <dbReference type="EMBL" id="NGP88778.1"/>
    </source>
</evidence>
<name>A0A6M1SXZ7_9BACT</name>
<accession>A0A6M1SXZ7</accession>
<evidence type="ECO:0000313" key="2">
    <source>
        <dbReference type="Proteomes" id="UP000479132"/>
    </source>
</evidence>
<dbReference type="AlphaFoldDB" id="A0A6M1SXZ7"/>
<gene>
    <name evidence="1" type="ORF">G3569_10450</name>
</gene>
<keyword evidence="2" id="KW-1185">Reference proteome</keyword>
<reference evidence="1 2" key="1">
    <citation type="submission" date="2020-02" db="EMBL/GenBank/DDBJ databases">
        <title>Aliifodinibius halophilus 2W32, complete genome.</title>
        <authorList>
            <person name="Li Y."/>
            <person name="Wu S."/>
        </authorList>
    </citation>
    <scope>NUCLEOTIDE SEQUENCE [LARGE SCALE GENOMIC DNA]</scope>
    <source>
        <strain evidence="1 2">2W32</strain>
    </source>
</reference>
<dbReference type="EMBL" id="JAALLS010000012">
    <property type="protein sequence ID" value="NGP88778.1"/>
    <property type="molecule type" value="Genomic_DNA"/>
</dbReference>
<protein>
    <submittedName>
        <fullName evidence="1">Uncharacterized protein</fullName>
    </submittedName>
</protein>